<sequence length="314" mass="35195">MKKWVSSKLICPQCLDDEVPLDMTVRKETADDIIEGEMTCPACGGRFPINGGIAVLLPEKTRDILRDDRGYNAPGMLSAYLWSHFGDLLKDPDATQAYQVWSAGFTPTAGDALDVGCAVGRLSFDLAATHDYVIGLDTSIAFIRKAREILTRKEISFDLIVEGHITEPRTHRFNESHDFSRVDFIVADALALPFRTRAFATTAAINLLEKVPDPLKHLTEINRVLRDRSAMFLFSDPFSWDETVSPPERWLSGNGNAQYSARGIDTMRRIFAGEFGVFDPPLGIADDGNVAWKIRKTENLWEHITSQYLVGRRE</sequence>
<evidence type="ECO:0000259" key="1">
    <source>
        <dbReference type="Pfam" id="PF08241"/>
    </source>
</evidence>
<dbReference type="Gene3D" id="2.20.25.10">
    <property type="match status" value="1"/>
</dbReference>
<dbReference type="GO" id="GO:0032259">
    <property type="term" value="P:methylation"/>
    <property type="evidence" value="ECO:0007669"/>
    <property type="project" value="UniProtKB-KW"/>
</dbReference>
<keyword evidence="2" id="KW-0808">Transferase</keyword>
<dbReference type="AlphaFoldDB" id="A0A5K7ZW88"/>
<dbReference type="InterPro" id="IPR029063">
    <property type="entry name" value="SAM-dependent_MTases_sf"/>
</dbReference>
<dbReference type="Proteomes" id="UP000425960">
    <property type="component" value="Chromosome"/>
</dbReference>
<protein>
    <submittedName>
        <fullName evidence="2">SAM-dependent methyltransferase</fullName>
    </submittedName>
</protein>
<proteinExistence type="predicted"/>
<gene>
    <name evidence="2" type="ORF">DSCO28_50910</name>
</gene>
<dbReference type="EMBL" id="AP021876">
    <property type="protein sequence ID" value="BBO84525.1"/>
    <property type="molecule type" value="Genomic_DNA"/>
</dbReference>
<dbReference type="CDD" id="cd02440">
    <property type="entry name" value="AdoMet_MTases"/>
    <property type="match status" value="1"/>
</dbReference>
<feature type="domain" description="Methyltransferase type 11" evidence="1">
    <location>
        <begin position="113"/>
        <end position="230"/>
    </location>
</feature>
<keyword evidence="2" id="KW-0489">Methyltransferase</keyword>
<reference evidence="2 3" key="1">
    <citation type="submission" date="2019-11" db="EMBL/GenBank/DDBJ databases">
        <title>Comparative genomics of hydrocarbon-degrading Desulfosarcina strains.</title>
        <authorList>
            <person name="Watanabe M."/>
            <person name="Kojima H."/>
            <person name="Fukui M."/>
        </authorList>
    </citation>
    <scope>NUCLEOTIDE SEQUENCE [LARGE SCALE GENOMIC DNA]</scope>
    <source>
        <strain evidence="2 3">28bB2T</strain>
    </source>
</reference>
<dbReference type="PANTHER" id="PTHR45445:SF2">
    <property type="entry name" value="METHYLTRANSFERASE TYPE 11 DOMAIN-CONTAINING PROTEIN"/>
    <property type="match status" value="1"/>
</dbReference>
<evidence type="ECO:0000313" key="3">
    <source>
        <dbReference type="Proteomes" id="UP000425960"/>
    </source>
</evidence>
<dbReference type="RefSeq" id="WP_155324421.1">
    <property type="nucleotide sequence ID" value="NZ_AP021876.1"/>
</dbReference>
<dbReference type="PANTHER" id="PTHR45445">
    <property type="match status" value="1"/>
</dbReference>
<organism evidence="2 3">
    <name type="scientific">Desulfosarcina ovata subsp. sediminis</name>
    <dbReference type="NCBI Taxonomy" id="885957"/>
    <lineage>
        <taxon>Bacteria</taxon>
        <taxon>Pseudomonadati</taxon>
        <taxon>Thermodesulfobacteriota</taxon>
        <taxon>Desulfobacteria</taxon>
        <taxon>Desulfobacterales</taxon>
        <taxon>Desulfosarcinaceae</taxon>
        <taxon>Desulfosarcina</taxon>
    </lineage>
</organism>
<dbReference type="KEGG" id="dov:DSCO28_50910"/>
<accession>A0A5K7ZW88</accession>
<dbReference type="GO" id="GO:0008757">
    <property type="term" value="F:S-adenosylmethionine-dependent methyltransferase activity"/>
    <property type="evidence" value="ECO:0007669"/>
    <property type="project" value="InterPro"/>
</dbReference>
<dbReference type="InterPro" id="IPR005651">
    <property type="entry name" value="Trm112-like"/>
</dbReference>
<dbReference type="SUPFAM" id="SSF158997">
    <property type="entry name" value="Trm112p-like"/>
    <property type="match status" value="1"/>
</dbReference>
<dbReference type="Pfam" id="PF03966">
    <property type="entry name" value="Trm112p"/>
    <property type="match status" value="1"/>
</dbReference>
<dbReference type="Gene3D" id="3.40.50.150">
    <property type="entry name" value="Vaccinia Virus protein VP39"/>
    <property type="match status" value="1"/>
</dbReference>
<evidence type="ECO:0000313" key="2">
    <source>
        <dbReference type="EMBL" id="BBO84525.1"/>
    </source>
</evidence>
<dbReference type="Pfam" id="PF08241">
    <property type="entry name" value="Methyltransf_11"/>
    <property type="match status" value="1"/>
</dbReference>
<dbReference type="SUPFAM" id="SSF53335">
    <property type="entry name" value="S-adenosyl-L-methionine-dependent methyltransferases"/>
    <property type="match status" value="1"/>
</dbReference>
<dbReference type="InterPro" id="IPR013216">
    <property type="entry name" value="Methyltransf_11"/>
</dbReference>
<name>A0A5K7ZW88_9BACT</name>